<keyword evidence="4" id="KW-1185">Reference proteome</keyword>
<dbReference type="CDD" id="cd03134">
    <property type="entry name" value="GATase1_PfpI_like"/>
    <property type="match status" value="1"/>
</dbReference>
<evidence type="ECO:0000259" key="2">
    <source>
        <dbReference type="Pfam" id="PF01965"/>
    </source>
</evidence>
<dbReference type="SUPFAM" id="SSF52317">
    <property type="entry name" value="Class I glutamine amidotransferase-like"/>
    <property type="match status" value="1"/>
</dbReference>
<dbReference type="InterPro" id="IPR029062">
    <property type="entry name" value="Class_I_gatase-like"/>
</dbReference>
<evidence type="ECO:0000256" key="1">
    <source>
        <dbReference type="ARBA" id="ARBA00008542"/>
    </source>
</evidence>
<dbReference type="PANTHER" id="PTHR42733">
    <property type="entry name" value="DJ-1 PROTEIN"/>
    <property type="match status" value="1"/>
</dbReference>
<dbReference type="NCBIfam" id="TIGR01382">
    <property type="entry name" value="PfpI"/>
    <property type="match status" value="1"/>
</dbReference>
<protein>
    <submittedName>
        <fullName evidence="3">Type 1 glutamine amidotransferase</fullName>
    </submittedName>
</protein>
<comment type="caution">
    <text evidence="3">The sequence shown here is derived from an EMBL/GenBank/DDBJ whole genome shotgun (WGS) entry which is preliminary data.</text>
</comment>
<name>A0ABT7QQA6_9BACT</name>
<reference evidence="3" key="1">
    <citation type="submission" date="2023-01" db="EMBL/GenBank/DDBJ databases">
        <title>Sulfurovum sp. XTW-4 genome assembly.</title>
        <authorList>
            <person name="Wang J."/>
        </authorList>
    </citation>
    <scope>NUCLEOTIDE SEQUENCE</scope>
    <source>
        <strain evidence="3">XTW-4</strain>
    </source>
</reference>
<dbReference type="Pfam" id="PF01965">
    <property type="entry name" value="DJ-1_PfpI"/>
    <property type="match status" value="1"/>
</dbReference>
<evidence type="ECO:0000313" key="4">
    <source>
        <dbReference type="Proteomes" id="UP001169066"/>
    </source>
</evidence>
<dbReference type="Gene3D" id="3.40.50.880">
    <property type="match status" value="1"/>
</dbReference>
<organism evidence="3 4">
    <name type="scientific">Sulfurovum xiamenensis</name>
    <dbReference type="NCBI Taxonomy" id="3019066"/>
    <lineage>
        <taxon>Bacteria</taxon>
        <taxon>Pseudomonadati</taxon>
        <taxon>Campylobacterota</taxon>
        <taxon>Epsilonproteobacteria</taxon>
        <taxon>Campylobacterales</taxon>
        <taxon>Sulfurovaceae</taxon>
        <taxon>Sulfurovum</taxon>
    </lineage>
</organism>
<feature type="domain" description="DJ-1/PfpI" evidence="2">
    <location>
        <begin position="1"/>
        <end position="161"/>
    </location>
</feature>
<sequence>MKALIISADLFEDSELKIPYQSLGELGIHVDIASTKKGAIIGKHGFNVYATITLNEVDPKQYDILILPGGKSPSLIRQEEKALEIARYFFDHDKLVAAICHGPQILISAGVMEGRVATGYKSIAKELEDAGAIYKDEKVVIDRNLITSRQPSDLNAFMQAIKKYLYLASKK</sequence>
<dbReference type="InterPro" id="IPR006286">
    <property type="entry name" value="C56_PfpI-like"/>
</dbReference>
<accession>A0ABT7QQA6</accession>
<dbReference type="PROSITE" id="PS51276">
    <property type="entry name" value="PEPTIDASE_C56_PFPI"/>
    <property type="match status" value="1"/>
</dbReference>
<proteinExistence type="inferred from homology"/>
<evidence type="ECO:0000313" key="3">
    <source>
        <dbReference type="EMBL" id="MDM5263263.1"/>
    </source>
</evidence>
<keyword evidence="3" id="KW-0315">Glutamine amidotransferase</keyword>
<gene>
    <name evidence="3" type="ORF">PF327_03560</name>
</gene>
<dbReference type="PANTHER" id="PTHR42733:SF2">
    <property type="entry name" value="DJ-1_THIJ_PFPI FAMILY PROTEIN"/>
    <property type="match status" value="1"/>
</dbReference>
<dbReference type="EMBL" id="JAQIBC010000002">
    <property type="protein sequence ID" value="MDM5263263.1"/>
    <property type="molecule type" value="Genomic_DNA"/>
</dbReference>
<comment type="similarity">
    <text evidence="1">Belongs to the peptidase C56 family.</text>
</comment>
<dbReference type="RefSeq" id="WP_289401374.1">
    <property type="nucleotide sequence ID" value="NZ_JAQIBC010000002.1"/>
</dbReference>
<dbReference type="Proteomes" id="UP001169066">
    <property type="component" value="Unassembled WGS sequence"/>
</dbReference>
<dbReference type="InterPro" id="IPR002818">
    <property type="entry name" value="DJ-1/PfpI"/>
</dbReference>